<dbReference type="OrthoDB" id="3786931at2759"/>
<name>A0A9P9AEP0_9PEZI</name>
<organism evidence="2 3">
    <name type="scientific">Plectosphaerella plurivora</name>
    <dbReference type="NCBI Taxonomy" id="936078"/>
    <lineage>
        <taxon>Eukaryota</taxon>
        <taxon>Fungi</taxon>
        <taxon>Dikarya</taxon>
        <taxon>Ascomycota</taxon>
        <taxon>Pezizomycotina</taxon>
        <taxon>Sordariomycetes</taxon>
        <taxon>Hypocreomycetidae</taxon>
        <taxon>Glomerellales</taxon>
        <taxon>Plectosphaerellaceae</taxon>
        <taxon>Plectosphaerella</taxon>
    </lineage>
</organism>
<proteinExistence type="predicted"/>
<comment type="caution">
    <text evidence="2">The sequence shown here is derived from an EMBL/GenBank/DDBJ whole genome shotgun (WGS) entry which is preliminary data.</text>
</comment>
<feature type="region of interest" description="Disordered" evidence="1">
    <location>
        <begin position="594"/>
        <end position="652"/>
    </location>
</feature>
<feature type="compositionally biased region" description="Basic and acidic residues" evidence="1">
    <location>
        <begin position="299"/>
        <end position="314"/>
    </location>
</feature>
<feature type="region of interest" description="Disordered" evidence="1">
    <location>
        <begin position="241"/>
        <end position="331"/>
    </location>
</feature>
<accession>A0A9P9AEP0</accession>
<feature type="compositionally biased region" description="Polar residues" evidence="1">
    <location>
        <begin position="612"/>
        <end position="626"/>
    </location>
</feature>
<dbReference type="Proteomes" id="UP000770015">
    <property type="component" value="Unassembled WGS sequence"/>
</dbReference>
<evidence type="ECO:0000313" key="2">
    <source>
        <dbReference type="EMBL" id="KAH6693638.1"/>
    </source>
</evidence>
<sequence length="652" mass="71291">MSLREQTDKITTVAVRQLTKCLSLAPVPGQTQPSEEWLAKQKEEVAALPLSCRRPAASLVRGVIKATELFSDVPFVPDAAVLCKAHKNLHPWRMRSLFLLLASEVGIKSDRIRRHKGVDDLPPSDAVQAFVRRMTSVAGMWIEPEDFVRRFGFAPELFALMQSCCEACMIASVGARAQNLIDLRANIMARQKIGDGYKPALLRFVEAWIHHFGKLSGYLMMESDKLAHELRAVRDAEYEMRRRRNERHRKRTGRNQKLPRRVLEVNEDGLPVPRAMKSTASRGTSAGSGSGSGSTQPPEQRHQAPPRLHERPYLVDKALPPTPTDRDSTAGSDELLQEMDGLFVDDAPVDVQLDGREEGHGEWVDEVGSYYFNNTAAGGDKGKGKEIAAPGDEAGYNPHGWTAVKPSGRVHPAFRTQESLFANRSSSPAQEEKTLTTAEKLHALFRNSSSASKKEKRQSGSSGWRPPTPDASSPSGNNSNNRTSESRRSSQPKPVRPESSASIPLMGSVRRGSGYAYGSAPNPDEGEAASIWTEGTLHSAGGRTDLGLAPPSPHDFLSTLVRDGSEVRSNGAGPTVTPAPVRQVHLETLAILEGRGTPRRPASSGWVGRPDSWSSSVHSTNEQPSTVVERPPSQATEDTSWRAFVGHHHKAK</sequence>
<evidence type="ECO:0000313" key="3">
    <source>
        <dbReference type="Proteomes" id="UP000770015"/>
    </source>
</evidence>
<gene>
    <name evidence="2" type="ORF">F5X68DRAFT_248012</name>
</gene>
<keyword evidence="3" id="KW-1185">Reference proteome</keyword>
<feature type="region of interest" description="Disordered" evidence="1">
    <location>
        <begin position="444"/>
        <end position="507"/>
    </location>
</feature>
<dbReference type="EMBL" id="JAGSXJ010000003">
    <property type="protein sequence ID" value="KAH6693638.1"/>
    <property type="molecule type" value="Genomic_DNA"/>
</dbReference>
<reference evidence="2" key="1">
    <citation type="journal article" date="2021" name="Nat. Commun.">
        <title>Genetic determinants of endophytism in the Arabidopsis root mycobiome.</title>
        <authorList>
            <person name="Mesny F."/>
            <person name="Miyauchi S."/>
            <person name="Thiergart T."/>
            <person name="Pickel B."/>
            <person name="Atanasova L."/>
            <person name="Karlsson M."/>
            <person name="Huettel B."/>
            <person name="Barry K.W."/>
            <person name="Haridas S."/>
            <person name="Chen C."/>
            <person name="Bauer D."/>
            <person name="Andreopoulos W."/>
            <person name="Pangilinan J."/>
            <person name="LaButti K."/>
            <person name="Riley R."/>
            <person name="Lipzen A."/>
            <person name="Clum A."/>
            <person name="Drula E."/>
            <person name="Henrissat B."/>
            <person name="Kohler A."/>
            <person name="Grigoriev I.V."/>
            <person name="Martin F.M."/>
            <person name="Hacquard S."/>
        </authorList>
    </citation>
    <scope>NUCLEOTIDE SEQUENCE</scope>
    <source>
        <strain evidence="2">MPI-SDFR-AT-0117</strain>
    </source>
</reference>
<protein>
    <submittedName>
        <fullName evidence="2">Uncharacterized protein</fullName>
    </submittedName>
</protein>
<feature type="compositionally biased region" description="Basic residues" evidence="1">
    <location>
        <begin position="241"/>
        <end position="260"/>
    </location>
</feature>
<evidence type="ECO:0000256" key="1">
    <source>
        <dbReference type="SAM" id="MobiDB-lite"/>
    </source>
</evidence>
<dbReference type="AlphaFoldDB" id="A0A9P9AEP0"/>